<sequence length="141" mass="15268">MGRKALTLVELLVALALLGLLLGLGGLWWQGFREETRLREAASQFALDLQRARAEARRQSRDWRVEVGSGGQYRLGPTTGTLSSRTLPHGATFGSGGAVVFQAPYGLLDVPNRSFSIALGNRQIRVNVVGLTGKVVVLREP</sequence>
<evidence type="ECO:0000256" key="10">
    <source>
        <dbReference type="ARBA" id="ARBA00023136"/>
    </source>
</evidence>
<evidence type="ECO:0000256" key="3">
    <source>
        <dbReference type="ARBA" id="ARBA00004418"/>
    </source>
</evidence>
<dbReference type="AlphaFoldDB" id="A0A7V4AL24"/>
<keyword evidence="6" id="KW-0997">Cell inner membrane</keyword>
<keyword evidence="8" id="KW-0574">Periplasm</keyword>
<reference evidence="14" key="1">
    <citation type="journal article" date="2020" name="mSystems">
        <title>Genome- and Community-Level Interaction Insights into Carbon Utilization and Element Cycling Functions of Hydrothermarchaeota in Hydrothermal Sediment.</title>
        <authorList>
            <person name="Zhou Z."/>
            <person name="Liu Y."/>
            <person name="Xu W."/>
            <person name="Pan J."/>
            <person name="Luo Z.H."/>
            <person name="Li M."/>
        </authorList>
    </citation>
    <scope>NUCLEOTIDE SEQUENCE [LARGE SCALE GENOMIC DNA]</scope>
    <source>
        <strain evidence="14">SpSt-611</strain>
    </source>
</reference>
<dbReference type="GO" id="GO:0042597">
    <property type="term" value="C:periplasmic space"/>
    <property type="evidence" value="ECO:0007669"/>
    <property type="project" value="UniProtKB-SubCell"/>
</dbReference>
<dbReference type="Gene3D" id="3.30.700.10">
    <property type="entry name" value="Glycoprotein, Type 4 Pilin"/>
    <property type="match status" value="1"/>
</dbReference>
<dbReference type="InterPro" id="IPR045584">
    <property type="entry name" value="Pilin-like"/>
</dbReference>
<name>A0A7V4AL24_9DEIN</name>
<gene>
    <name evidence="14" type="ORF">ENT80_01355</name>
</gene>
<evidence type="ECO:0000256" key="4">
    <source>
        <dbReference type="ARBA" id="ARBA00022475"/>
    </source>
</evidence>
<keyword evidence="7 12" id="KW-0812">Transmembrane</keyword>
<evidence type="ECO:0000259" key="13">
    <source>
        <dbReference type="Pfam" id="PF12019"/>
    </source>
</evidence>
<dbReference type="InterPro" id="IPR012902">
    <property type="entry name" value="N_methyl_site"/>
</dbReference>
<dbReference type="EMBL" id="DTAB01000080">
    <property type="protein sequence ID" value="HGN84813.1"/>
    <property type="molecule type" value="Genomic_DNA"/>
</dbReference>
<protein>
    <submittedName>
        <fullName evidence="14">Prepilin-type N-terminal cleavage/methylation domain-containing protein</fullName>
    </submittedName>
</protein>
<dbReference type="Pfam" id="PF07963">
    <property type="entry name" value="N_methyl"/>
    <property type="match status" value="1"/>
</dbReference>
<evidence type="ECO:0000256" key="6">
    <source>
        <dbReference type="ARBA" id="ARBA00022519"/>
    </source>
</evidence>
<evidence type="ECO:0000256" key="9">
    <source>
        <dbReference type="ARBA" id="ARBA00022989"/>
    </source>
</evidence>
<evidence type="ECO:0000256" key="5">
    <source>
        <dbReference type="ARBA" id="ARBA00022481"/>
    </source>
</evidence>
<dbReference type="GO" id="GO:0015628">
    <property type="term" value="P:protein secretion by the type II secretion system"/>
    <property type="evidence" value="ECO:0007669"/>
    <property type="project" value="InterPro"/>
</dbReference>
<accession>A0A7V4AL24</accession>
<evidence type="ECO:0000256" key="1">
    <source>
        <dbReference type="ARBA" id="ARBA00004203"/>
    </source>
</evidence>
<feature type="domain" description="General secretion pathway GspH" evidence="13">
    <location>
        <begin position="41"/>
        <end position="128"/>
    </location>
</feature>
<dbReference type="GO" id="GO:0005886">
    <property type="term" value="C:plasma membrane"/>
    <property type="evidence" value="ECO:0007669"/>
    <property type="project" value="UniProtKB-SubCell"/>
</dbReference>
<evidence type="ECO:0000313" key="14">
    <source>
        <dbReference type="EMBL" id="HGN84813.1"/>
    </source>
</evidence>
<evidence type="ECO:0000256" key="2">
    <source>
        <dbReference type="ARBA" id="ARBA00004377"/>
    </source>
</evidence>
<evidence type="ECO:0000256" key="8">
    <source>
        <dbReference type="ARBA" id="ARBA00022764"/>
    </source>
</evidence>
<dbReference type="GO" id="GO:0009279">
    <property type="term" value="C:cell outer membrane"/>
    <property type="evidence" value="ECO:0007669"/>
    <property type="project" value="UniProtKB-SubCell"/>
</dbReference>
<organism evidence="14">
    <name type="scientific">Thermus tengchongensis</name>
    <dbReference type="NCBI Taxonomy" id="1214928"/>
    <lineage>
        <taxon>Bacteria</taxon>
        <taxon>Thermotogati</taxon>
        <taxon>Deinococcota</taxon>
        <taxon>Deinococci</taxon>
        <taxon>Thermales</taxon>
        <taxon>Thermaceae</taxon>
        <taxon>Thermus</taxon>
    </lineage>
</organism>
<feature type="transmembrane region" description="Helical" evidence="12">
    <location>
        <begin position="6"/>
        <end position="29"/>
    </location>
</feature>
<evidence type="ECO:0000256" key="7">
    <source>
        <dbReference type="ARBA" id="ARBA00022692"/>
    </source>
</evidence>
<dbReference type="InterPro" id="IPR022346">
    <property type="entry name" value="T2SS_GspH"/>
</dbReference>
<dbReference type="Pfam" id="PF12019">
    <property type="entry name" value="GspH"/>
    <property type="match status" value="1"/>
</dbReference>
<keyword evidence="4" id="KW-1003">Cell membrane</keyword>
<keyword evidence="9 12" id="KW-1133">Transmembrane helix</keyword>
<dbReference type="GO" id="GO:0015627">
    <property type="term" value="C:type II protein secretion system complex"/>
    <property type="evidence" value="ECO:0007669"/>
    <property type="project" value="InterPro"/>
</dbReference>
<evidence type="ECO:0000256" key="11">
    <source>
        <dbReference type="ARBA" id="ARBA00023237"/>
    </source>
</evidence>
<keyword evidence="5" id="KW-0488">Methylation</keyword>
<keyword evidence="10 12" id="KW-0472">Membrane</keyword>
<comment type="caution">
    <text evidence="14">The sequence shown here is derived from an EMBL/GenBank/DDBJ whole genome shotgun (WGS) entry which is preliminary data.</text>
</comment>
<proteinExistence type="predicted"/>
<dbReference type="SUPFAM" id="SSF54523">
    <property type="entry name" value="Pili subunits"/>
    <property type="match status" value="1"/>
</dbReference>
<comment type="subcellular location">
    <subcellularLocation>
        <location evidence="2">Cell inner membrane</location>
        <topology evidence="2">Single-pass membrane protein</topology>
    </subcellularLocation>
    <subcellularLocation>
        <location evidence="1">Cell outer membrane</location>
        <topology evidence="1">Single-pass membrane protein</topology>
    </subcellularLocation>
    <subcellularLocation>
        <location evidence="3">Periplasm</location>
    </subcellularLocation>
</comment>
<dbReference type="NCBIfam" id="TIGR02532">
    <property type="entry name" value="IV_pilin_GFxxxE"/>
    <property type="match status" value="1"/>
</dbReference>
<evidence type="ECO:0000256" key="12">
    <source>
        <dbReference type="SAM" id="Phobius"/>
    </source>
</evidence>
<keyword evidence="11" id="KW-0998">Cell outer membrane</keyword>